<name>A0A8J8T2P6_HALGN</name>
<proteinExistence type="predicted"/>
<evidence type="ECO:0000313" key="3">
    <source>
        <dbReference type="Proteomes" id="UP000785679"/>
    </source>
</evidence>
<dbReference type="EMBL" id="RRYP01009065">
    <property type="protein sequence ID" value="TNV79326.1"/>
    <property type="molecule type" value="Genomic_DNA"/>
</dbReference>
<gene>
    <name evidence="2" type="ORF">FGO68_gene14054</name>
</gene>
<dbReference type="Proteomes" id="UP000785679">
    <property type="component" value="Unassembled WGS sequence"/>
</dbReference>
<dbReference type="AlphaFoldDB" id="A0A8J8T2P6"/>
<protein>
    <submittedName>
        <fullName evidence="2">Uncharacterized protein</fullName>
    </submittedName>
</protein>
<organism evidence="2 3">
    <name type="scientific">Halteria grandinella</name>
    <dbReference type="NCBI Taxonomy" id="5974"/>
    <lineage>
        <taxon>Eukaryota</taxon>
        <taxon>Sar</taxon>
        <taxon>Alveolata</taxon>
        <taxon>Ciliophora</taxon>
        <taxon>Intramacronucleata</taxon>
        <taxon>Spirotrichea</taxon>
        <taxon>Stichotrichia</taxon>
        <taxon>Sporadotrichida</taxon>
        <taxon>Halteriidae</taxon>
        <taxon>Halteria</taxon>
    </lineage>
</organism>
<evidence type="ECO:0000256" key="1">
    <source>
        <dbReference type="SAM" id="MobiDB-lite"/>
    </source>
</evidence>
<evidence type="ECO:0000313" key="2">
    <source>
        <dbReference type="EMBL" id="TNV79326.1"/>
    </source>
</evidence>
<keyword evidence="3" id="KW-1185">Reference proteome</keyword>
<reference evidence="2" key="1">
    <citation type="submission" date="2019-06" db="EMBL/GenBank/DDBJ databases">
        <authorList>
            <person name="Zheng W."/>
        </authorList>
    </citation>
    <scope>NUCLEOTIDE SEQUENCE</scope>
    <source>
        <strain evidence="2">QDHG01</strain>
    </source>
</reference>
<accession>A0A8J8T2P6</accession>
<sequence length="410" mass="47343">MQGLANSTKKDKSSSFYIGSNRIEQTVPHSSAALQFDSEPCEEDMMFEQIQVHIARDFEFSELPERLMVSQELLVSEGDLSTVRDNKQQSKNQRESRLQSKRLYQRCRGIQIPLAQFQERELLDCEDIKSIEVSIRSNGYPNKLQAKVEPVNCIAECWQSENQPIIPPLNNFKSPNECARSHLFEKESENNVHSNQARGSWSPSCNCFNIHEKSGKQLIFDEENFARSPKEVSALHIKRLNFNQVPLNRFCDESHDVSSRTKSGFNDLERQPESSVKPAADRQISDYQPNRFYNDKAIIEETVNGEADHPQLMLFNTSYLFTKVDEILQEEENLRSYQRKLLQSQTHPNTPKENIYEHCFPRSFGDYCGQSYYVAEDIIPDEGCVMVIETAHCRQVHLTQDPSPACRFLK</sequence>
<feature type="region of interest" description="Disordered" evidence="1">
    <location>
        <begin position="258"/>
        <end position="281"/>
    </location>
</feature>
<comment type="caution">
    <text evidence="2">The sequence shown here is derived from an EMBL/GenBank/DDBJ whole genome shotgun (WGS) entry which is preliminary data.</text>
</comment>